<comment type="caution">
    <text evidence="1">The sequence shown here is derived from an EMBL/GenBank/DDBJ whole genome shotgun (WGS) entry which is preliminary data.</text>
</comment>
<dbReference type="Proteomes" id="UP000295391">
    <property type="component" value="Unassembled WGS sequence"/>
</dbReference>
<dbReference type="RefSeq" id="WP_133572545.1">
    <property type="nucleotide sequence ID" value="NZ_SNYR01000002.1"/>
</dbReference>
<reference evidence="1 2" key="1">
    <citation type="submission" date="2019-03" db="EMBL/GenBank/DDBJ databases">
        <title>Genomic Encyclopedia of Type Strains, Phase III (KMG-III): the genomes of soil and plant-associated and newly described type strains.</title>
        <authorList>
            <person name="Whitman W."/>
        </authorList>
    </citation>
    <scope>NUCLEOTIDE SEQUENCE [LARGE SCALE GENOMIC DNA]</scope>
    <source>
        <strain evidence="1 2">CGMCC 1.7002</strain>
    </source>
</reference>
<sequence>MRTSLFSSFHAGPLAFLLAVTGGVALAEMGPEFVRSVQAGVEEVQNKDEPKPIDVTQFVRIDDRHFKITASENVDMVPYASDTVRKIGYGNESEVRIAYTSTGTYSTDGFASSNVQYPGIHVEEVFPLVPGFVSGSMIYFNKAELHHRRIGLAHNPSSIIYYYKSMAH</sequence>
<dbReference type="EMBL" id="SNYR01000002">
    <property type="protein sequence ID" value="TDQ63895.1"/>
    <property type="molecule type" value="Genomic_DNA"/>
</dbReference>
<proteinExistence type="predicted"/>
<dbReference type="OrthoDB" id="7960896at2"/>
<evidence type="ECO:0000313" key="1">
    <source>
        <dbReference type="EMBL" id="TDQ63895.1"/>
    </source>
</evidence>
<accession>A0A4R6VKB9</accession>
<protein>
    <submittedName>
        <fullName evidence="1">Uncharacterized protein</fullName>
    </submittedName>
</protein>
<evidence type="ECO:0000313" key="2">
    <source>
        <dbReference type="Proteomes" id="UP000295391"/>
    </source>
</evidence>
<dbReference type="AlphaFoldDB" id="A0A4R6VKB9"/>
<name>A0A4R6VKB9_9HYPH</name>
<keyword evidence="2" id="KW-1185">Reference proteome</keyword>
<gene>
    <name evidence="1" type="ORF">ATL17_1904</name>
</gene>
<organism evidence="1 2">
    <name type="scientific">Maritalea mobilis</name>
    <dbReference type="NCBI Taxonomy" id="483324"/>
    <lineage>
        <taxon>Bacteria</taxon>
        <taxon>Pseudomonadati</taxon>
        <taxon>Pseudomonadota</taxon>
        <taxon>Alphaproteobacteria</taxon>
        <taxon>Hyphomicrobiales</taxon>
        <taxon>Devosiaceae</taxon>
        <taxon>Maritalea</taxon>
    </lineage>
</organism>